<accession>A0A392PDL2</accession>
<dbReference type="SUPFAM" id="SSF56112">
    <property type="entry name" value="Protein kinase-like (PK-like)"/>
    <property type="match status" value="1"/>
</dbReference>
<evidence type="ECO:0000256" key="1">
    <source>
        <dbReference type="ARBA" id="ARBA00004236"/>
    </source>
</evidence>
<sequence length="159" mass="18294">MKIALDAAKGLAFLHSNEVEMIHGDFKTSNILIDSNHNAKLSDFGLDKFRDEESDANCWDRVPIKCPQPHRYIAPEYWMTGRQTKRSDIYSFGVVLLEIISGKCAHAKKWPQCERSLVEWDKAKPLLINKQKLFQFMDSYLEGQYSPREAMEVASIAIQ</sequence>
<dbReference type="InterPro" id="IPR001245">
    <property type="entry name" value="Ser-Thr/Tyr_kinase_cat_dom"/>
</dbReference>
<comment type="caution">
    <text evidence="4">The sequence shown here is derived from an EMBL/GenBank/DDBJ whole genome shotgun (WGS) entry which is preliminary data.</text>
</comment>
<dbReference type="InterPro" id="IPR050823">
    <property type="entry name" value="Plant_Ser_Thr_Prot_Kinase"/>
</dbReference>
<dbReference type="AlphaFoldDB" id="A0A392PDL2"/>
<comment type="subcellular location">
    <subcellularLocation>
        <location evidence="1">Cell membrane</location>
    </subcellularLocation>
</comment>
<dbReference type="PANTHER" id="PTHR45621">
    <property type="entry name" value="OS01G0588500 PROTEIN-RELATED"/>
    <property type="match status" value="1"/>
</dbReference>
<dbReference type="PROSITE" id="PS00108">
    <property type="entry name" value="PROTEIN_KINASE_ST"/>
    <property type="match status" value="1"/>
</dbReference>
<keyword evidence="4" id="KW-0808">Transferase</keyword>
<evidence type="ECO:0000256" key="2">
    <source>
        <dbReference type="ARBA" id="ARBA00022475"/>
    </source>
</evidence>
<keyword evidence="2" id="KW-0472">Membrane</keyword>
<dbReference type="Gene3D" id="1.10.510.10">
    <property type="entry name" value="Transferase(Phosphotransferase) domain 1"/>
    <property type="match status" value="1"/>
</dbReference>
<organism evidence="4 5">
    <name type="scientific">Trifolium medium</name>
    <dbReference type="NCBI Taxonomy" id="97028"/>
    <lineage>
        <taxon>Eukaryota</taxon>
        <taxon>Viridiplantae</taxon>
        <taxon>Streptophyta</taxon>
        <taxon>Embryophyta</taxon>
        <taxon>Tracheophyta</taxon>
        <taxon>Spermatophyta</taxon>
        <taxon>Magnoliopsida</taxon>
        <taxon>eudicotyledons</taxon>
        <taxon>Gunneridae</taxon>
        <taxon>Pentapetalae</taxon>
        <taxon>rosids</taxon>
        <taxon>fabids</taxon>
        <taxon>Fabales</taxon>
        <taxon>Fabaceae</taxon>
        <taxon>Papilionoideae</taxon>
        <taxon>50 kb inversion clade</taxon>
        <taxon>NPAAA clade</taxon>
        <taxon>Hologalegina</taxon>
        <taxon>IRL clade</taxon>
        <taxon>Trifolieae</taxon>
        <taxon>Trifolium</taxon>
    </lineage>
</organism>
<evidence type="ECO:0000313" key="5">
    <source>
        <dbReference type="Proteomes" id="UP000265520"/>
    </source>
</evidence>
<dbReference type="InterPro" id="IPR000719">
    <property type="entry name" value="Prot_kinase_dom"/>
</dbReference>
<dbReference type="GO" id="GO:0005524">
    <property type="term" value="F:ATP binding"/>
    <property type="evidence" value="ECO:0007669"/>
    <property type="project" value="InterPro"/>
</dbReference>
<keyword evidence="5" id="KW-1185">Reference proteome</keyword>
<name>A0A392PDL2_9FABA</name>
<dbReference type="GO" id="GO:0005886">
    <property type="term" value="C:plasma membrane"/>
    <property type="evidence" value="ECO:0007669"/>
    <property type="project" value="UniProtKB-SubCell"/>
</dbReference>
<evidence type="ECO:0000313" key="4">
    <source>
        <dbReference type="EMBL" id="MCI09406.1"/>
    </source>
</evidence>
<proteinExistence type="predicted"/>
<keyword evidence="4" id="KW-0418">Kinase</keyword>
<reference evidence="4 5" key="1">
    <citation type="journal article" date="2018" name="Front. Plant Sci.">
        <title>Red Clover (Trifolium pratense) and Zigzag Clover (T. medium) - A Picture of Genomic Similarities and Differences.</title>
        <authorList>
            <person name="Dluhosova J."/>
            <person name="Istvanek J."/>
            <person name="Nedelnik J."/>
            <person name="Repkova J."/>
        </authorList>
    </citation>
    <scope>NUCLEOTIDE SEQUENCE [LARGE SCALE GENOMIC DNA]</scope>
    <source>
        <strain evidence="5">cv. 10/8</strain>
        <tissue evidence="4">Leaf</tissue>
    </source>
</reference>
<dbReference type="InterPro" id="IPR008271">
    <property type="entry name" value="Ser/Thr_kinase_AS"/>
</dbReference>
<feature type="domain" description="Protein kinase" evidence="3">
    <location>
        <begin position="1"/>
        <end position="159"/>
    </location>
</feature>
<dbReference type="GO" id="GO:0004672">
    <property type="term" value="F:protein kinase activity"/>
    <property type="evidence" value="ECO:0007669"/>
    <property type="project" value="InterPro"/>
</dbReference>
<dbReference type="EMBL" id="LXQA010072519">
    <property type="protein sequence ID" value="MCI09406.1"/>
    <property type="molecule type" value="Genomic_DNA"/>
</dbReference>
<protein>
    <submittedName>
        <fullName evidence="4">Protein kinase APK1A chloroplastic-like</fullName>
    </submittedName>
</protein>
<dbReference type="PROSITE" id="PS50011">
    <property type="entry name" value="PROTEIN_KINASE_DOM"/>
    <property type="match status" value="1"/>
</dbReference>
<feature type="non-terminal residue" evidence="4">
    <location>
        <position position="159"/>
    </location>
</feature>
<dbReference type="Proteomes" id="UP000265520">
    <property type="component" value="Unassembled WGS sequence"/>
</dbReference>
<evidence type="ECO:0000259" key="3">
    <source>
        <dbReference type="PROSITE" id="PS50011"/>
    </source>
</evidence>
<dbReference type="Pfam" id="PF07714">
    <property type="entry name" value="PK_Tyr_Ser-Thr"/>
    <property type="match status" value="1"/>
</dbReference>
<keyword evidence="2" id="KW-1003">Cell membrane</keyword>
<dbReference type="InterPro" id="IPR011009">
    <property type="entry name" value="Kinase-like_dom_sf"/>
</dbReference>